<protein>
    <submittedName>
        <fullName evidence="12">Sulfate ABC transporter permease subunit CysW</fullName>
    </submittedName>
</protein>
<evidence type="ECO:0000256" key="6">
    <source>
        <dbReference type="ARBA" id="ARBA00023032"/>
    </source>
</evidence>
<dbReference type="NCBIfam" id="TIGR02140">
    <property type="entry name" value="permease_CysW"/>
    <property type="match status" value="1"/>
</dbReference>
<comment type="subunit">
    <text evidence="2">The complex is composed of two ATP-binding proteins (CysA), two transmembrane proteins (CysT and CysW) and a solute-binding protein (CysP).</text>
</comment>
<keyword evidence="5 10" id="KW-1133">Transmembrane helix</keyword>
<dbReference type="PROSITE" id="PS50928">
    <property type="entry name" value="ABC_TM1"/>
    <property type="match status" value="1"/>
</dbReference>
<accession>A0ABZ2TXX6</accession>
<dbReference type="RefSeq" id="WP_066162197.1">
    <property type="nucleotide sequence ID" value="NZ_CP136137.1"/>
</dbReference>
<evidence type="ECO:0000256" key="10">
    <source>
        <dbReference type="SAM" id="Phobius"/>
    </source>
</evidence>
<dbReference type="Gene3D" id="1.10.3720.10">
    <property type="entry name" value="MetI-like"/>
    <property type="match status" value="1"/>
</dbReference>
<dbReference type="InterPro" id="IPR005667">
    <property type="entry name" value="Sulph_transpt2"/>
</dbReference>
<comment type="subcellular location">
    <subcellularLocation>
        <location evidence="1">Membrane</location>
        <topology evidence="1">Multi-pass membrane protein</topology>
    </subcellularLocation>
</comment>
<organism evidence="12 13">
    <name type="scientific">Gordonia hydrophobica</name>
    <dbReference type="NCBI Taxonomy" id="40516"/>
    <lineage>
        <taxon>Bacteria</taxon>
        <taxon>Bacillati</taxon>
        <taxon>Actinomycetota</taxon>
        <taxon>Actinomycetes</taxon>
        <taxon>Mycobacteriales</taxon>
        <taxon>Gordoniaceae</taxon>
        <taxon>Gordonia</taxon>
    </lineage>
</organism>
<feature type="transmembrane region" description="Helical" evidence="10">
    <location>
        <begin position="238"/>
        <end position="261"/>
    </location>
</feature>
<feature type="transmembrane region" description="Helical" evidence="10">
    <location>
        <begin position="186"/>
        <end position="204"/>
    </location>
</feature>
<evidence type="ECO:0000256" key="5">
    <source>
        <dbReference type="ARBA" id="ARBA00022989"/>
    </source>
</evidence>
<keyword evidence="3" id="KW-0813">Transport</keyword>
<keyword evidence="6" id="KW-0764">Sulfate transport</keyword>
<feature type="transmembrane region" description="Helical" evidence="10">
    <location>
        <begin position="93"/>
        <end position="114"/>
    </location>
</feature>
<dbReference type="Pfam" id="PF00528">
    <property type="entry name" value="BPD_transp_1"/>
    <property type="match status" value="1"/>
</dbReference>
<name>A0ABZ2TXX6_9ACTN</name>
<proteinExistence type="predicted"/>
<evidence type="ECO:0000313" key="12">
    <source>
        <dbReference type="EMBL" id="WYY06270.1"/>
    </source>
</evidence>
<feature type="transmembrane region" description="Helical" evidence="10">
    <location>
        <begin position="52"/>
        <end position="81"/>
    </location>
</feature>
<keyword evidence="13" id="KW-1185">Reference proteome</keyword>
<dbReference type="EMBL" id="CP136137">
    <property type="protein sequence ID" value="WYY06270.1"/>
    <property type="molecule type" value="Genomic_DNA"/>
</dbReference>
<evidence type="ECO:0000256" key="9">
    <source>
        <dbReference type="SAM" id="MobiDB-lite"/>
    </source>
</evidence>
<dbReference type="SUPFAM" id="SSF161098">
    <property type="entry name" value="MetI-like"/>
    <property type="match status" value="1"/>
</dbReference>
<dbReference type="CDD" id="cd06261">
    <property type="entry name" value="TM_PBP2"/>
    <property type="match status" value="1"/>
</dbReference>
<feature type="compositionally biased region" description="Low complexity" evidence="9">
    <location>
        <begin position="286"/>
        <end position="302"/>
    </location>
</feature>
<feature type="region of interest" description="Disordered" evidence="9">
    <location>
        <begin position="274"/>
        <end position="314"/>
    </location>
</feature>
<dbReference type="PANTHER" id="PTHR30406:SF1">
    <property type="entry name" value="SULFATE TRANSPORT SYSTEM PERMEASE PROTEIN CYSW"/>
    <property type="match status" value="1"/>
</dbReference>
<dbReference type="PANTHER" id="PTHR30406">
    <property type="entry name" value="SULFATE TRANSPORT SYSTEM PERMEASE PROTEIN"/>
    <property type="match status" value="1"/>
</dbReference>
<evidence type="ECO:0000256" key="7">
    <source>
        <dbReference type="ARBA" id="ARBA00023136"/>
    </source>
</evidence>
<evidence type="ECO:0000256" key="1">
    <source>
        <dbReference type="ARBA" id="ARBA00004141"/>
    </source>
</evidence>
<feature type="transmembrane region" description="Helical" evidence="10">
    <location>
        <begin position="126"/>
        <end position="150"/>
    </location>
</feature>
<evidence type="ECO:0000256" key="8">
    <source>
        <dbReference type="ARBA" id="ARBA00025323"/>
    </source>
</evidence>
<dbReference type="NCBIfam" id="TIGR00969">
    <property type="entry name" value="3a0106s02"/>
    <property type="match status" value="1"/>
</dbReference>
<gene>
    <name evidence="12" type="primary">cysW</name>
    <name evidence="12" type="ORF">RVF87_14475</name>
</gene>
<feature type="domain" description="ABC transmembrane type-1" evidence="11">
    <location>
        <begin position="55"/>
        <end position="259"/>
    </location>
</feature>
<dbReference type="InterPro" id="IPR011866">
    <property type="entry name" value="CysW_permease"/>
</dbReference>
<keyword evidence="7 10" id="KW-0472">Membrane</keyword>
<evidence type="ECO:0000256" key="3">
    <source>
        <dbReference type="ARBA" id="ARBA00022448"/>
    </source>
</evidence>
<evidence type="ECO:0000256" key="4">
    <source>
        <dbReference type="ARBA" id="ARBA00022692"/>
    </source>
</evidence>
<evidence type="ECO:0000313" key="13">
    <source>
        <dbReference type="Proteomes" id="UP001479933"/>
    </source>
</evidence>
<comment type="function">
    <text evidence="8">Part of the ABC transporter complex CysAWTP (TC 3.A.1.6.1) involved in sulfate/thiosulfate import. Probably responsible for the translocation of the substrate across the membrane.</text>
</comment>
<sequence length="314" mass="33715">MIISRLTRLTLRTVALLYLLVLLVVPVALIFWRSFEHGIGQFWDWITTPAAISALQLTLLIVVIVVPLNVVFGILTALALARGRFPGKGLLQSVVDLPFAVSPVVVGVALIALWGSSGWFGGIESLGFRVIFGIPGMVLATIFVTLPFVVREVEPVLREIGTEQEEAAATLGATGWQTFWRITLPAIRWGLTYGVILTIARALGEFGAVTMVSSNFPGVSQTLTLLVNSRYTDDYNEYGAYAAATLLMLVAVLVLVVMTVIERRAKGKLVWASEATSDDTADAETDAPSAQRAADQAASTAPEPTLTNAVGKEN</sequence>
<evidence type="ECO:0000256" key="2">
    <source>
        <dbReference type="ARBA" id="ARBA00011779"/>
    </source>
</evidence>
<feature type="transmembrane region" description="Helical" evidence="10">
    <location>
        <begin position="9"/>
        <end position="32"/>
    </location>
</feature>
<dbReference type="InterPro" id="IPR000515">
    <property type="entry name" value="MetI-like"/>
</dbReference>
<reference evidence="12 13" key="1">
    <citation type="journal article" date="2023" name="Virus Evol.">
        <title>Computational host range prediction-The good, the bad, and the ugly.</title>
        <authorList>
            <person name="Howell A.A."/>
            <person name="Versoza C.J."/>
            <person name="Pfeifer S.P."/>
        </authorList>
    </citation>
    <scope>NUCLEOTIDE SEQUENCE [LARGE SCALE GENOMIC DNA]</scope>
    <source>
        <strain evidence="12 13">1610/1b</strain>
    </source>
</reference>
<dbReference type="Proteomes" id="UP001479933">
    <property type="component" value="Chromosome"/>
</dbReference>
<keyword evidence="4 10" id="KW-0812">Transmembrane</keyword>
<evidence type="ECO:0000259" key="11">
    <source>
        <dbReference type="PROSITE" id="PS50928"/>
    </source>
</evidence>
<dbReference type="InterPro" id="IPR035906">
    <property type="entry name" value="MetI-like_sf"/>
</dbReference>
<feature type="compositionally biased region" description="Acidic residues" evidence="9">
    <location>
        <begin position="276"/>
        <end position="285"/>
    </location>
</feature>